<evidence type="ECO:0000313" key="4">
    <source>
        <dbReference type="EMBL" id="QOQ79286.1"/>
    </source>
</evidence>
<evidence type="ECO:0000256" key="1">
    <source>
        <dbReference type="ARBA" id="ARBA00022679"/>
    </source>
</evidence>
<dbReference type="Proteomes" id="UP000595091">
    <property type="component" value="Chromosome"/>
</dbReference>
<sequence length="316" mass="34432">MGLEKYVVVIGGLNMDIAGISGPVYHERDSNIGKVFLSPGGVGRNIAHNLVNLEVPTYLITAYGDDDFGLLLEKSCNELNIELDYAEKLDHANSSTYLYVTDDEGDMVTGVNDMGIVDCITPEFLQDKLDVINEAEVVVFDANLSKETLEWLGENVTAPIFVDPVSVSKADRVQNILDKIDTIKPNEHEIELYTGVKVVDLEKAKEAACKLIDLGPEHVYLSLGSKGMVVADKTQKPTFVPVIPTEVVSANGAGDCSMATLVWARFHYGNILSVEEVSQLAQAASSITLQTESSVSDELSIRSVVRHAQSYETISY</sequence>
<evidence type="ECO:0000313" key="5">
    <source>
        <dbReference type="Proteomes" id="UP000595091"/>
    </source>
</evidence>
<dbReference type="Pfam" id="PF00294">
    <property type="entry name" value="PfkB"/>
    <property type="match status" value="1"/>
</dbReference>
<name>A0A7M1KSF2_9LACT</name>
<dbReference type="RefSeq" id="WP_197558586.1">
    <property type="nucleotide sequence ID" value="NZ_CP063065.1"/>
</dbReference>
<dbReference type="AlphaFoldDB" id="A0A7M1KSF2"/>
<accession>A0A7M1KSF2</accession>
<dbReference type="EMBL" id="CP063065">
    <property type="protein sequence ID" value="QOQ79286.1"/>
    <property type="molecule type" value="Genomic_DNA"/>
</dbReference>
<feature type="domain" description="Carbohydrate kinase PfkB" evidence="3">
    <location>
        <begin position="5"/>
        <end position="296"/>
    </location>
</feature>
<gene>
    <name evidence="4" type="ORF">IMX20_00760</name>
</gene>
<reference evidence="4 5" key="1">
    <citation type="submission" date="2020-10" db="EMBL/GenBank/DDBJ databases">
        <title>Plasmid carrying two tetracycline resistance determinant.</title>
        <authorList>
            <person name="Yang Q."/>
        </authorList>
    </citation>
    <scope>NUCLEOTIDE SEQUENCE [LARGE SCALE GENOMIC DNA]</scope>
    <source>
        <strain evidence="4 5">T43</strain>
    </source>
</reference>
<keyword evidence="1" id="KW-0808">Transferase</keyword>
<dbReference type="SUPFAM" id="SSF53613">
    <property type="entry name" value="Ribokinase-like"/>
    <property type="match status" value="1"/>
</dbReference>
<proteinExistence type="predicted"/>
<dbReference type="PANTHER" id="PTHR10584">
    <property type="entry name" value="SUGAR KINASE"/>
    <property type="match status" value="1"/>
</dbReference>
<dbReference type="PANTHER" id="PTHR10584:SF166">
    <property type="entry name" value="RIBOKINASE"/>
    <property type="match status" value="1"/>
</dbReference>
<protein>
    <submittedName>
        <fullName evidence="4">Carbohydrate kinase family protein</fullName>
    </submittedName>
</protein>
<organism evidence="4 5">
    <name type="scientific">Aerococcus urinaeequi</name>
    <dbReference type="NCBI Taxonomy" id="51665"/>
    <lineage>
        <taxon>Bacteria</taxon>
        <taxon>Bacillati</taxon>
        <taxon>Bacillota</taxon>
        <taxon>Bacilli</taxon>
        <taxon>Lactobacillales</taxon>
        <taxon>Aerococcaceae</taxon>
        <taxon>Aerococcus</taxon>
    </lineage>
</organism>
<dbReference type="InterPro" id="IPR029056">
    <property type="entry name" value="Ribokinase-like"/>
</dbReference>
<dbReference type="GO" id="GO:0016301">
    <property type="term" value="F:kinase activity"/>
    <property type="evidence" value="ECO:0007669"/>
    <property type="project" value="UniProtKB-KW"/>
</dbReference>
<evidence type="ECO:0000259" key="3">
    <source>
        <dbReference type="Pfam" id="PF00294"/>
    </source>
</evidence>
<keyword evidence="2 4" id="KW-0418">Kinase</keyword>
<evidence type="ECO:0000256" key="2">
    <source>
        <dbReference type="ARBA" id="ARBA00022777"/>
    </source>
</evidence>
<dbReference type="InterPro" id="IPR011611">
    <property type="entry name" value="PfkB_dom"/>
</dbReference>
<dbReference type="Gene3D" id="3.40.1190.20">
    <property type="match status" value="1"/>
</dbReference>
<dbReference type="CDD" id="cd01941">
    <property type="entry name" value="YeiC_kinase_like"/>
    <property type="match status" value="1"/>
</dbReference>